<proteinExistence type="predicted"/>
<protein>
    <submittedName>
        <fullName evidence="2">Uncharacterized protein</fullName>
    </submittedName>
</protein>
<feature type="transmembrane region" description="Helical" evidence="1">
    <location>
        <begin position="9"/>
        <end position="28"/>
    </location>
</feature>
<name>A0A0A6UHS0_ACTUT</name>
<dbReference type="OrthoDB" id="3289377at2"/>
<gene>
    <name evidence="2" type="ORF">MB27_33035</name>
</gene>
<organism evidence="2 3">
    <name type="scientific">Actinoplanes utahensis</name>
    <dbReference type="NCBI Taxonomy" id="1869"/>
    <lineage>
        <taxon>Bacteria</taxon>
        <taxon>Bacillati</taxon>
        <taxon>Actinomycetota</taxon>
        <taxon>Actinomycetes</taxon>
        <taxon>Micromonosporales</taxon>
        <taxon>Micromonosporaceae</taxon>
        <taxon>Actinoplanes</taxon>
    </lineage>
</organism>
<dbReference type="AlphaFoldDB" id="A0A0A6UHS0"/>
<comment type="caution">
    <text evidence="2">The sequence shown here is derived from an EMBL/GenBank/DDBJ whole genome shotgun (WGS) entry which is preliminary data.</text>
</comment>
<evidence type="ECO:0000313" key="3">
    <source>
        <dbReference type="Proteomes" id="UP000054537"/>
    </source>
</evidence>
<dbReference type="RefSeq" id="WP_043531247.1">
    <property type="nucleotide sequence ID" value="NZ_BAABKU010000001.1"/>
</dbReference>
<evidence type="ECO:0000256" key="1">
    <source>
        <dbReference type="SAM" id="Phobius"/>
    </source>
</evidence>
<evidence type="ECO:0000313" key="2">
    <source>
        <dbReference type="EMBL" id="KHD73854.1"/>
    </source>
</evidence>
<keyword evidence="1" id="KW-1133">Transmembrane helix</keyword>
<accession>A0A0A6UHS0</accession>
<keyword evidence="1" id="KW-0472">Membrane</keyword>
<dbReference type="Proteomes" id="UP000054537">
    <property type="component" value="Unassembled WGS sequence"/>
</dbReference>
<feature type="transmembrane region" description="Helical" evidence="1">
    <location>
        <begin position="66"/>
        <end position="87"/>
    </location>
</feature>
<keyword evidence="3" id="KW-1185">Reference proteome</keyword>
<keyword evidence="1" id="KW-0812">Transmembrane</keyword>
<sequence>MGVRTGRSSWIVLTLGLGILVLGVVLLLNDTATCTTTEMRAGNQCITVGDGGGVVRSLERQGDDRFAALLAIALGIMVAGAGVWLTFFADRSVVPATGVGDRIELARRHGWSFVDVDPELLADWSDTPDFGEGRPAYAVLRGTYTELDFVIFDFRRPGTGELSTAWIVYLPVPSRVFVTWATAQEPLYRHPLNMVGVRTDAIADIGARLHRSTEPDSVLRQVRALAEIVRRFEAQKAANS</sequence>
<reference evidence="2 3" key="1">
    <citation type="submission" date="2014-10" db="EMBL/GenBank/DDBJ databases">
        <title>Draft genome sequence of Actinoplanes utahensis NRRL 12052.</title>
        <authorList>
            <person name="Velasco-Bucheli B."/>
            <person name="del Cerro C."/>
            <person name="Hormigo D."/>
            <person name="Garcia J.L."/>
            <person name="Acebal C."/>
            <person name="Arroyo M."/>
            <person name="de la Mata I."/>
        </authorList>
    </citation>
    <scope>NUCLEOTIDE SEQUENCE [LARGE SCALE GENOMIC DNA]</scope>
    <source>
        <strain evidence="2 3">NRRL 12052</strain>
    </source>
</reference>
<dbReference type="EMBL" id="JRTT01000128">
    <property type="protein sequence ID" value="KHD73854.1"/>
    <property type="molecule type" value="Genomic_DNA"/>
</dbReference>